<reference evidence="2 3" key="1">
    <citation type="submission" date="2024-07" db="EMBL/GenBank/DDBJ databases">
        <title>Section-level genome sequencing and comparative genomics of Aspergillus sections Usti and Cavernicolus.</title>
        <authorList>
            <consortium name="Lawrence Berkeley National Laboratory"/>
            <person name="Nybo J.L."/>
            <person name="Vesth T.C."/>
            <person name="Theobald S."/>
            <person name="Frisvad J.C."/>
            <person name="Larsen T.O."/>
            <person name="Kjaerboelling I."/>
            <person name="Rothschild-Mancinelli K."/>
            <person name="Lyhne E.K."/>
            <person name="Kogle M.E."/>
            <person name="Barry K."/>
            <person name="Clum A."/>
            <person name="Na H."/>
            <person name="Ledsgaard L."/>
            <person name="Lin J."/>
            <person name="Lipzen A."/>
            <person name="Kuo A."/>
            <person name="Riley R."/>
            <person name="Mondo S."/>
            <person name="Labutti K."/>
            <person name="Haridas S."/>
            <person name="Pangalinan J."/>
            <person name="Salamov A.A."/>
            <person name="Simmons B.A."/>
            <person name="Magnuson J.K."/>
            <person name="Chen J."/>
            <person name="Drula E."/>
            <person name="Henrissat B."/>
            <person name="Wiebenga A."/>
            <person name="Lubbers R.J."/>
            <person name="Gomes A.C."/>
            <person name="Makela M.R."/>
            <person name="Stajich J."/>
            <person name="Grigoriev I.V."/>
            <person name="Mortensen U.H."/>
            <person name="De Vries R.P."/>
            <person name="Baker S.E."/>
            <person name="Andersen M.R."/>
        </authorList>
    </citation>
    <scope>NUCLEOTIDE SEQUENCE [LARGE SCALE GENOMIC DNA]</scope>
    <source>
        <strain evidence="2 3">CBS 209.92</strain>
    </source>
</reference>
<sequence length="52" mass="6108">MKRPESSHLVPQGMEEVGTPSSRRFPVWRRRKEFRNCRHAGGGEQKERKETA</sequence>
<evidence type="ECO:0000313" key="2">
    <source>
        <dbReference type="EMBL" id="KAL2789186.1"/>
    </source>
</evidence>
<comment type="caution">
    <text evidence="2">The sequence shown here is derived from an EMBL/GenBank/DDBJ whole genome shotgun (WGS) entry which is preliminary data.</text>
</comment>
<protein>
    <submittedName>
        <fullName evidence="2">Uncharacterized protein</fullName>
    </submittedName>
</protein>
<evidence type="ECO:0000256" key="1">
    <source>
        <dbReference type="SAM" id="MobiDB-lite"/>
    </source>
</evidence>
<feature type="region of interest" description="Disordered" evidence="1">
    <location>
        <begin position="1"/>
        <end position="27"/>
    </location>
</feature>
<accession>A0ABR4G102</accession>
<gene>
    <name evidence="2" type="ORF">BJX66DRAFT_236971</name>
</gene>
<keyword evidence="3" id="KW-1185">Reference proteome</keyword>
<name>A0ABR4G102_9EURO</name>
<dbReference type="Proteomes" id="UP001610563">
    <property type="component" value="Unassembled WGS sequence"/>
</dbReference>
<evidence type="ECO:0000313" key="3">
    <source>
        <dbReference type="Proteomes" id="UP001610563"/>
    </source>
</evidence>
<organism evidence="2 3">
    <name type="scientific">Aspergillus keveii</name>
    <dbReference type="NCBI Taxonomy" id="714993"/>
    <lineage>
        <taxon>Eukaryota</taxon>
        <taxon>Fungi</taxon>
        <taxon>Dikarya</taxon>
        <taxon>Ascomycota</taxon>
        <taxon>Pezizomycotina</taxon>
        <taxon>Eurotiomycetes</taxon>
        <taxon>Eurotiomycetidae</taxon>
        <taxon>Eurotiales</taxon>
        <taxon>Aspergillaceae</taxon>
        <taxon>Aspergillus</taxon>
        <taxon>Aspergillus subgen. Nidulantes</taxon>
    </lineage>
</organism>
<proteinExistence type="predicted"/>
<dbReference type="EMBL" id="JBFTWV010000067">
    <property type="protein sequence ID" value="KAL2789186.1"/>
    <property type="molecule type" value="Genomic_DNA"/>
</dbReference>